<reference evidence="2 3" key="1">
    <citation type="submission" date="2016-10" db="EMBL/GenBank/DDBJ databases">
        <authorList>
            <person name="de Groot N.N."/>
        </authorList>
    </citation>
    <scope>NUCLEOTIDE SEQUENCE [LARGE SCALE GENOMIC DNA]</scope>
    <source>
        <strain evidence="2">MBHS1</strain>
    </source>
</reference>
<keyword evidence="1" id="KW-0472">Membrane</keyword>
<evidence type="ECO:0000313" key="2">
    <source>
        <dbReference type="EMBL" id="SEH07931.1"/>
    </source>
</evidence>
<dbReference type="RefSeq" id="WP_103921525.1">
    <property type="nucleotide sequence ID" value="NZ_FMSV02000542.1"/>
</dbReference>
<protein>
    <submittedName>
        <fullName evidence="2">Uncharacterized protein</fullName>
    </submittedName>
</protein>
<sequence length="113" mass="13124">MKPQSPSTDDKIPAIPEFKPLRLVAFVLFLLLGISLWLQWYTSAVSLPRYCQNTDESLRMLEKVITETRPAKDGDRKPYIIVAKLLFLVPRQQDEMIADYLARVRLHIEGHCR</sequence>
<keyword evidence="1" id="KW-1133">Transmembrane helix</keyword>
<evidence type="ECO:0000313" key="3">
    <source>
        <dbReference type="Proteomes" id="UP000236724"/>
    </source>
</evidence>
<dbReference type="OrthoDB" id="7068841at2"/>
<gene>
    <name evidence="2" type="ORF">MBHS_03818</name>
</gene>
<evidence type="ECO:0000256" key="1">
    <source>
        <dbReference type="SAM" id="Phobius"/>
    </source>
</evidence>
<feature type="transmembrane region" description="Helical" evidence="1">
    <location>
        <begin position="21"/>
        <end position="41"/>
    </location>
</feature>
<dbReference type="EMBL" id="FMSV02000542">
    <property type="protein sequence ID" value="SEH07931.1"/>
    <property type="molecule type" value="Genomic_DNA"/>
</dbReference>
<proteinExistence type="predicted"/>
<name>A0A1H6FEU0_9GAMM</name>
<dbReference type="Proteomes" id="UP000236724">
    <property type="component" value="Unassembled WGS sequence"/>
</dbReference>
<keyword evidence="3" id="KW-1185">Reference proteome</keyword>
<keyword evidence="1" id="KW-0812">Transmembrane</keyword>
<accession>A0A1H6FEU0</accession>
<dbReference type="AlphaFoldDB" id="A0A1H6FEU0"/>
<organism evidence="2 3">
    <name type="scientific">Candidatus Venteria ishoeyi</name>
    <dbReference type="NCBI Taxonomy" id="1899563"/>
    <lineage>
        <taxon>Bacteria</taxon>
        <taxon>Pseudomonadati</taxon>
        <taxon>Pseudomonadota</taxon>
        <taxon>Gammaproteobacteria</taxon>
        <taxon>Thiotrichales</taxon>
        <taxon>Thiotrichaceae</taxon>
        <taxon>Venteria</taxon>
    </lineage>
</organism>